<evidence type="ECO:0000313" key="1">
    <source>
        <dbReference type="EMBL" id="RQO90752.1"/>
    </source>
</evidence>
<reference evidence="1 2" key="1">
    <citation type="journal article" date="2006" name="Science">
        <title>The genome of black cottonwood, Populus trichocarpa (Torr. &amp; Gray).</title>
        <authorList>
            <person name="Tuskan G.A."/>
            <person name="Difazio S."/>
            <person name="Jansson S."/>
            <person name="Bohlmann J."/>
            <person name="Grigoriev I."/>
            <person name="Hellsten U."/>
            <person name="Putnam N."/>
            <person name="Ralph S."/>
            <person name="Rombauts S."/>
            <person name="Salamov A."/>
            <person name="Schein J."/>
            <person name="Sterck L."/>
            <person name="Aerts A."/>
            <person name="Bhalerao R.R."/>
            <person name="Bhalerao R.P."/>
            <person name="Blaudez D."/>
            <person name="Boerjan W."/>
            <person name="Brun A."/>
            <person name="Brunner A."/>
            <person name="Busov V."/>
            <person name="Campbell M."/>
            <person name="Carlson J."/>
            <person name="Chalot M."/>
            <person name="Chapman J."/>
            <person name="Chen G.L."/>
            <person name="Cooper D."/>
            <person name="Coutinho P.M."/>
            <person name="Couturier J."/>
            <person name="Covert S."/>
            <person name="Cronk Q."/>
            <person name="Cunningham R."/>
            <person name="Davis J."/>
            <person name="Degroeve S."/>
            <person name="Dejardin A."/>
            <person name="Depamphilis C."/>
            <person name="Detter J."/>
            <person name="Dirks B."/>
            <person name="Dubchak I."/>
            <person name="Duplessis S."/>
            <person name="Ehlting J."/>
            <person name="Ellis B."/>
            <person name="Gendler K."/>
            <person name="Goodstein D."/>
            <person name="Gribskov M."/>
            <person name="Grimwood J."/>
            <person name="Groover A."/>
            <person name="Gunter L."/>
            <person name="Hamberger B."/>
            <person name="Heinze B."/>
            <person name="Helariutta Y."/>
            <person name="Henrissat B."/>
            <person name="Holligan D."/>
            <person name="Holt R."/>
            <person name="Huang W."/>
            <person name="Islam-Faridi N."/>
            <person name="Jones S."/>
            <person name="Jones-Rhoades M."/>
            <person name="Jorgensen R."/>
            <person name="Joshi C."/>
            <person name="Kangasjarvi J."/>
            <person name="Karlsson J."/>
            <person name="Kelleher C."/>
            <person name="Kirkpatrick R."/>
            <person name="Kirst M."/>
            <person name="Kohler A."/>
            <person name="Kalluri U."/>
            <person name="Larimer F."/>
            <person name="Leebens-Mack J."/>
            <person name="Leple J.C."/>
            <person name="Locascio P."/>
            <person name="Lou Y."/>
            <person name="Lucas S."/>
            <person name="Martin F."/>
            <person name="Montanini B."/>
            <person name="Napoli C."/>
            <person name="Nelson D.R."/>
            <person name="Nelson C."/>
            <person name="Nieminen K."/>
            <person name="Nilsson O."/>
            <person name="Pereda V."/>
            <person name="Peter G."/>
            <person name="Philippe R."/>
            <person name="Pilate G."/>
            <person name="Poliakov A."/>
            <person name="Razumovskaya J."/>
            <person name="Richardson P."/>
            <person name="Rinaldi C."/>
            <person name="Ritland K."/>
            <person name="Rouze P."/>
            <person name="Ryaboy D."/>
            <person name="Schmutz J."/>
            <person name="Schrader J."/>
            <person name="Segerman B."/>
            <person name="Shin H."/>
            <person name="Siddiqui A."/>
            <person name="Sterky F."/>
            <person name="Terry A."/>
            <person name="Tsai C.J."/>
            <person name="Uberbacher E."/>
            <person name="Unneberg P."/>
            <person name="Vahala J."/>
            <person name="Wall K."/>
            <person name="Wessler S."/>
            <person name="Yang G."/>
            <person name="Yin T."/>
            <person name="Douglas C."/>
            <person name="Marra M."/>
            <person name="Sandberg G."/>
            <person name="Van de Peer Y."/>
            <person name="Rokhsar D."/>
        </authorList>
    </citation>
    <scope>NUCLEOTIDE SEQUENCE [LARGE SCALE GENOMIC DNA]</scope>
    <source>
        <strain evidence="2">cv. Nisqually</strain>
    </source>
</reference>
<protein>
    <submittedName>
        <fullName evidence="1">Uncharacterized protein</fullName>
    </submittedName>
</protein>
<keyword evidence="2" id="KW-1185">Reference proteome</keyword>
<sequence>MSWFFSSSPKQKFVMFEEYGVNFPNLLYHTDKCIIIFPWGGSAAVSWETDILKRLCTMKWTKQGRTTFV</sequence>
<organism evidence="1 2">
    <name type="scientific">Populus trichocarpa</name>
    <name type="common">Western balsam poplar</name>
    <name type="synonym">Populus balsamifera subsp. trichocarpa</name>
    <dbReference type="NCBI Taxonomy" id="3694"/>
    <lineage>
        <taxon>Eukaryota</taxon>
        <taxon>Viridiplantae</taxon>
        <taxon>Streptophyta</taxon>
        <taxon>Embryophyta</taxon>
        <taxon>Tracheophyta</taxon>
        <taxon>Spermatophyta</taxon>
        <taxon>Magnoliopsida</taxon>
        <taxon>eudicotyledons</taxon>
        <taxon>Gunneridae</taxon>
        <taxon>Pentapetalae</taxon>
        <taxon>rosids</taxon>
        <taxon>fabids</taxon>
        <taxon>Malpighiales</taxon>
        <taxon>Salicaceae</taxon>
        <taxon>Saliceae</taxon>
        <taxon>Populus</taxon>
    </lineage>
</organism>
<evidence type="ECO:0000313" key="2">
    <source>
        <dbReference type="Proteomes" id="UP000006729"/>
    </source>
</evidence>
<proteinExistence type="predicted"/>
<dbReference type="EMBL" id="CM009294">
    <property type="protein sequence ID" value="RQO90752.1"/>
    <property type="molecule type" value="Genomic_DNA"/>
</dbReference>
<dbReference type="InParanoid" id="A0A3N7F2Z8"/>
<gene>
    <name evidence="1" type="ORF">POPTR_005G192433</name>
</gene>
<dbReference type="AlphaFoldDB" id="A0A3N7F2Z8"/>
<name>A0A3N7F2Z8_POPTR</name>
<dbReference type="Proteomes" id="UP000006729">
    <property type="component" value="Chromosome 5"/>
</dbReference>
<accession>A0A3N7F2Z8</accession>